<dbReference type="SUPFAM" id="SSF49854">
    <property type="entry name" value="Spermadhesin, CUB domain"/>
    <property type="match status" value="2"/>
</dbReference>
<dbReference type="CDD" id="cd00054">
    <property type="entry name" value="EGF_CA"/>
    <property type="match status" value="1"/>
</dbReference>
<feature type="binding site" evidence="18">
    <location>
        <position position="119"/>
    </location>
    <ligand>
        <name>Ca(2+)</name>
        <dbReference type="ChEBI" id="CHEBI:29108"/>
        <label>1</label>
    </ligand>
</feature>
<feature type="active site" description="Charge relay system" evidence="15">
    <location>
        <position position="489"/>
    </location>
</feature>
<dbReference type="PANTHER" id="PTHR24255:SF13">
    <property type="entry name" value="MANNAN-BINDING LECTIN SERINE PROTEASE 1"/>
    <property type="match status" value="1"/>
</dbReference>
<dbReference type="PROSITE" id="PS50923">
    <property type="entry name" value="SUSHI"/>
    <property type="match status" value="2"/>
</dbReference>
<feature type="binding site" evidence="18">
    <location>
        <position position="243"/>
    </location>
    <ligand>
        <name>Ca(2+)</name>
        <dbReference type="ChEBI" id="CHEBI:29108"/>
        <label>3</label>
    </ligand>
</feature>
<feature type="disulfide bond" evidence="16 19">
    <location>
        <begin position="183"/>
        <end position="210"/>
    </location>
</feature>
<dbReference type="Gene3D" id="2.10.70.10">
    <property type="entry name" value="Complement Module, domain 1"/>
    <property type="match status" value="2"/>
</dbReference>
<proteinExistence type="predicted"/>
<feature type="active site" description="Charge relay system" evidence="15">
    <location>
        <position position="545"/>
    </location>
</feature>
<feature type="binding site" evidence="18">
    <location>
        <position position="138"/>
    </location>
    <ligand>
        <name>Ca(2+)</name>
        <dbReference type="ChEBI" id="CHEBI:29108"/>
        <label>2</label>
    </ligand>
</feature>
<dbReference type="PANTHER" id="PTHR24255">
    <property type="entry name" value="COMPLEMENT COMPONENT 1, S SUBCOMPONENT-RELATED"/>
    <property type="match status" value="1"/>
</dbReference>
<keyword evidence="7 18" id="KW-0479">Metal-binding</keyword>
<evidence type="ECO:0000313" key="25">
    <source>
        <dbReference type="Proteomes" id="UP000007303"/>
    </source>
</evidence>
<evidence type="ECO:0000256" key="2">
    <source>
        <dbReference type="ARBA" id="ARBA00022525"/>
    </source>
</evidence>
<feature type="modified residue" description="Phosphoserine; by CK2" evidence="17">
    <location>
        <position position="196"/>
    </location>
</feature>
<evidence type="ECO:0000259" key="22">
    <source>
        <dbReference type="PROSITE" id="PS50240"/>
    </source>
</evidence>
<evidence type="ECO:0000259" key="23">
    <source>
        <dbReference type="PROSITE" id="PS50923"/>
    </source>
</evidence>
<dbReference type="InterPro" id="IPR000436">
    <property type="entry name" value="Sushi_SCR_CCP_dom"/>
</dbReference>
<dbReference type="FunFam" id="2.40.10.10:FF:000068">
    <property type="entry name" value="transmembrane protease serine 2"/>
    <property type="match status" value="1"/>
</dbReference>
<dbReference type="FunFam" id="2.40.10.10:FF:000062">
    <property type="entry name" value="mannan-binding lectin serine protease 1 isoform X1"/>
    <property type="match status" value="1"/>
</dbReference>
<dbReference type="GO" id="GO:0045087">
    <property type="term" value="P:innate immune response"/>
    <property type="evidence" value="ECO:0007669"/>
    <property type="project" value="UniProtKB-KW"/>
</dbReference>
<keyword evidence="25" id="KW-1185">Reference proteome</keyword>
<dbReference type="Pfam" id="PF00431">
    <property type="entry name" value="CUB"/>
    <property type="match status" value="2"/>
</dbReference>
<feature type="domain" description="Sushi" evidence="23">
    <location>
        <begin position="363"/>
        <end position="426"/>
    </location>
</feature>
<keyword evidence="8" id="KW-0732">Signal</keyword>
<evidence type="ECO:0000256" key="18">
    <source>
        <dbReference type="PIRSR" id="PIRSR001155-4"/>
    </source>
</evidence>
<feature type="domain" description="Sushi" evidence="23">
    <location>
        <begin position="297"/>
        <end position="362"/>
    </location>
</feature>
<feature type="disulfide bond" evidence="16">
    <location>
        <begin position="71"/>
        <end position="89"/>
    </location>
</feature>
<feature type="disulfide bond" description="Interchain (between heavy and light chains)" evidence="16">
    <location>
        <begin position="428"/>
        <end position="565"/>
    </location>
</feature>
<keyword evidence="17" id="KW-0597">Phosphoprotein</keyword>
<feature type="active site" description="Charge relay system" evidence="15">
    <location>
        <position position="663"/>
    </location>
</feature>
<dbReference type="InterPro" id="IPR000859">
    <property type="entry name" value="CUB_dom"/>
</dbReference>
<dbReference type="FunFam" id="2.10.25.10:FF:000059">
    <property type="entry name" value="Mannan-binding lectin serine protease 1"/>
    <property type="match status" value="1"/>
</dbReference>
<feature type="disulfide bond" evidence="16">
    <location>
        <begin position="659"/>
        <end position="690"/>
    </location>
</feature>
<keyword evidence="18" id="KW-0106">Calcium</keyword>
<dbReference type="Gene3D" id="2.10.25.10">
    <property type="entry name" value="Laminin"/>
    <property type="match status" value="1"/>
</dbReference>
<dbReference type="PROSITE" id="PS00135">
    <property type="entry name" value="TRYPSIN_SER"/>
    <property type="match status" value="1"/>
</dbReference>
<evidence type="ECO:0000256" key="3">
    <source>
        <dbReference type="ARBA" id="ARBA00022536"/>
    </source>
</evidence>
<dbReference type="InterPro" id="IPR043504">
    <property type="entry name" value="Peptidase_S1_PA_chymotrypsin"/>
</dbReference>
<dbReference type="CDD" id="cd00033">
    <property type="entry name" value="CCP"/>
    <property type="match status" value="1"/>
</dbReference>
<evidence type="ECO:0000256" key="8">
    <source>
        <dbReference type="ARBA" id="ARBA00022729"/>
    </source>
</evidence>
<dbReference type="SMART" id="SM00032">
    <property type="entry name" value="CCP"/>
    <property type="match status" value="2"/>
</dbReference>
<feature type="binding site" evidence="18">
    <location>
        <position position="137"/>
    </location>
    <ligand>
        <name>Ca(2+)</name>
        <dbReference type="ChEBI" id="CHEBI:29108"/>
        <label>2</label>
    </ligand>
</feature>
<keyword evidence="12" id="KW-0391">Immunity</keyword>
<reference evidence="24" key="3">
    <citation type="submission" date="2025-09" db="UniProtKB">
        <authorList>
            <consortium name="Ensembl"/>
        </authorList>
    </citation>
    <scope>IDENTIFICATION</scope>
</reference>
<dbReference type="GO" id="GO:0006956">
    <property type="term" value="P:complement activation"/>
    <property type="evidence" value="ECO:0007669"/>
    <property type="project" value="InterPro"/>
</dbReference>
<feature type="binding site" evidence="18">
    <location>
        <position position="280"/>
    </location>
    <ligand>
        <name>Ca(2+)</name>
        <dbReference type="ChEBI" id="CHEBI:29108"/>
        <label>3</label>
    </ligand>
</feature>
<dbReference type="PROSITE" id="PS01187">
    <property type="entry name" value="EGF_CA"/>
    <property type="match status" value="1"/>
</dbReference>
<evidence type="ECO:0000256" key="20">
    <source>
        <dbReference type="PROSITE-ProRule" id="PRU00302"/>
    </source>
</evidence>
<dbReference type="HOGENOM" id="CLU_006842_14_1_1"/>
<dbReference type="InterPro" id="IPR018097">
    <property type="entry name" value="EGF_Ca-bd_CS"/>
</dbReference>
<dbReference type="SUPFAM" id="SSF57196">
    <property type="entry name" value="EGF/Laminin"/>
    <property type="match status" value="1"/>
</dbReference>
<dbReference type="Gene3D" id="2.40.10.10">
    <property type="entry name" value="Trypsin-like serine proteases"/>
    <property type="match status" value="1"/>
</dbReference>
<name>H3D0U6_TETNG</name>
<dbReference type="FunFam" id="2.60.120.290:FF:000012">
    <property type="entry name" value="mannan-binding lectin serine protease 1 isoform X1"/>
    <property type="match status" value="1"/>
</dbReference>
<evidence type="ECO:0000256" key="11">
    <source>
        <dbReference type="ARBA" id="ARBA00022825"/>
    </source>
</evidence>
<feature type="disulfide bond" evidence="16">
    <location>
        <begin position="629"/>
        <end position="648"/>
    </location>
</feature>
<dbReference type="SMART" id="SM00042">
    <property type="entry name" value="CUB"/>
    <property type="match status" value="2"/>
</dbReference>
<keyword evidence="14 17" id="KW-0379">Hydroxylation</keyword>
<dbReference type="InterPro" id="IPR001254">
    <property type="entry name" value="Trypsin_dom"/>
</dbReference>
<reference evidence="25" key="1">
    <citation type="journal article" date="2004" name="Nature">
        <title>Genome duplication in the teleost fish Tetraodon nigroviridis reveals the early vertebrate proto-karyotype.</title>
        <authorList>
            <person name="Jaillon O."/>
            <person name="Aury J.-M."/>
            <person name="Brunet F."/>
            <person name="Petit J.-L."/>
            <person name="Stange-Thomann N."/>
            <person name="Mauceli E."/>
            <person name="Bouneau L."/>
            <person name="Fischer C."/>
            <person name="Ozouf-Costaz C."/>
            <person name="Bernot A."/>
            <person name="Nicaud S."/>
            <person name="Jaffe D."/>
            <person name="Fisher S."/>
            <person name="Lutfalla G."/>
            <person name="Dossat C."/>
            <person name="Segurens B."/>
            <person name="Dasilva C."/>
            <person name="Salanoubat M."/>
            <person name="Levy M."/>
            <person name="Boudet N."/>
            <person name="Castellano S."/>
            <person name="Anthouard V."/>
            <person name="Jubin C."/>
            <person name="Castelli V."/>
            <person name="Katinka M."/>
            <person name="Vacherie B."/>
            <person name="Biemont C."/>
            <person name="Skalli Z."/>
            <person name="Cattolico L."/>
            <person name="Poulain J."/>
            <person name="De Berardinis V."/>
            <person name="Cruaud C."/>
            <person name="Duprat S."/>
            <person name="Brottier P."/>
            <person name="Coutanceau J.-P."/>
            <person name="Gouzy J."/>
            <person name="Parra G."/>
            <person name="Lardier G."/>
            <person name="Chapple C."/>
            <person name="McKernan K.J."/>
            <person name="McEwan P."/>
            <person name="Bosak S."/>
            <person name="Kellis M."/>
            <person name="Volff J.-N."/>
            <person name="Guigo R."/>
            <person name="Zody M.C."/>
            <person name="Mesirov J."/>
            <person name="Lindblad-Toh K."/>
            <person name="Birren B."/>
            <person name="Nusbaum C."/>
            <person name="Kahn D."/>
            <person name="Robinson-Rechavi M."/>
            <person name="Laudet V."/>
            <person name="Schachter V."/>
            <person name="Quetier F."/>
            <person name="Saurin W."/>
            <person name="Scarpelli C."/>
            <person name="Wincker P."/>
            <person name="Lander E.S."/>
            <person name="Weissenbach J."/>
            <person name="Roest Crollius H."/>
        </authorList>
    </citation>
    <scope>NUCLEOTIDE SEQUENCE [LARGE SCALE GENOMIC DNA]</scope>
</reference>
<dbReference type="GO" id="GO:0004252">
    <property type="term" value="F:serine-type endopeptidase activity"/>
    <property type="evidence" value="ECO:0007669"/>
    <property type="project" value="InterPro"/>
</dbReference>
<dbReference type="SMART" id="SM00181">
    <property type="entry name" value="EGF"/>
    <property type="match status" value="1"/>
</dbReference>
<dbReference type="InterPro" id="IPR009003">
    <property type="entry name" value="Peptidase_S1_PA"/>
</dbReference>
<dbReference type="InterPro" id="IPR000742">
    <property type="entry name" value="EGF"/>
</dbReference>
<dbReference type="PROSITE" id="PS50240">
    <property type="entry name" value="TRYPSIN_DOM"/>
    <property type="match status" value="1"/>
</dbReference>
<dbReference type="GO" id="GO:0005509">
    <property type="term" value="F:calcium ion binding"/>
    <property type="evidence" value="ECO:0007669"/>
    <property type="project" value="InterPro"/>
</dbReference>
<dbReference type="OMA" id="QHWVAQG"/>
<dbReference type="STRING" id="99883.ENSTNIP00000014132"/>
<dbReference type="InterPro" id="IPR035914">
    <property type="entry name" value="Sperma_CUB_dom_sf"/>
</dbReference>
<feature type="modified residue" description="(3R)-3-hydroxyasparagine" evidence="17">
    <location>
        <position position="157"/>
    </location>
</feature>
<evidence type="ECO:0000313" key="24">
    <source>
        <dbReference type="Ensembl" id="ENSTNIP00000014132.1"/>
    </source>
</evidence>
<feature type="binding site" evidence="18">
    <location>
        <position position="74"/>
    </location>
    <ligand>
        <name>Ca(2+)</name>
        <dbReference type="ChEBI" id="CHEBI:29108"/>
        <label>1</label>
    </ligand>
</feature>
<feature type="binding site" evidence="18">
    <location>
        <position position="140"/>
    </location>
    <ligand>
        <name>Ca(2+)</name>
        <dbReference type="ChEBI" id="CHEBI:29108"/>
        <label>2</label>
    </ligand>
</feature>
<dbReference type="GeneTree" id="ENSGT00950000183084"/>
<dbReference type="Proteomes" id="UP000007303">
    <property type="component" value="Unassembled WGS sequence"/>
</dbReference>
<evidence type="ECO:0000256" key="15">
    <source>
        <dbReference type="PIRSR" id="PIRSR001155-1"/>
    </source>
</evidence>
<feature type="domain" description="CUB" evidence="21">
    <location>
        <begin position="183"/>
        <end position="295"/>
    </location>
</feature>
<dbReference type="InterPro" id="IPR001314">
    <property type="entry name" value="Peptidase_S1A"/>
</dbReference>
<comment type="subcellular location">
    <subcellularLocation>
        <location evidence="1">Secreted</location>
    </subcellularLocation>
</comment>
<feature type="binding site" evidence="18">
    <location>
        <position position="282"/>
    </location>
    <ligand>
        <name>Ca(2+)</name>
        <dbReference type="ChEBI" id="CHEBI:29108"/>
        <label>3</label>
    </ligand>
</feature>
<feature type="binding site" evidence="18">
    <location>
        <position position="158"/>
    </location>
    <ligand>
        <name>Ca(2+)</name>
        <dbReference type="ChEBI" id="CHEBI:29108"/>
        <label>2</label>
    </ligand>
</feature>
<feature type="domain" description="CUB" evidence="21">
    <location>
        <begin position="15"/>
        <end position="136"/>
    </location>
</feature>
<dbReference type="InParanoid" id="H3D0U6"/>
<feature type="disulfide bond" evidence="16">
    <location>
        <begin position="240"/>
        <end position="258"/>
    </location>
</feature>
<dbReference type="Gene3D" id="2.60.120.290">
    <property type="entry name" value="Spermadhesin, CUB domain"/>
    <property type="match status" value="2"/>
</dbReference>
<feature type="binding site" evidence="18">
    <location>
        <position position="66"/>
    </location>
    <ligand>
        <name>Ca(2+)</name>
        <dbReference type="ChEBI" id="CHEBI:29108"/>
        <label>1</label>
    </ligand>
</feature>
<evidence type="ECO:0000256" key="7">
    <source>
        <dbReference type="ARBA" id="ARBA00022723"/>
    </source>
</evidence>
<feature type="disulfide bond" evidence="16">
    <location>
        <begin position="166"/>
        <end position="179"/>
    </location>
</feature>
<keyword evidence="5 20" id="KW-0768">Sushi</keyword>
<feature type="disulfide bond" evidence="16">
    <location>
        <begin position="299"/>
        <end position="347"/>
    </location>
</feature>
<dbReference type="InterPro" id="IPR033116">
    <property type="entry name" value="TRYPSIN_SER"/>
</dbReference>
<keyword evidence="10" id="KW-0378">Hydrolase</keyword>
<dbReference type="SMART" id="SM00179">
    <property type="entry name" value="EGF_CA"/>
    <property type="match status" value="1"/>
</dbReference>
<evidence type="ECO:0000256" key="13">
    <source>
        <dbReference type="ARBA" id="ARBA00023157"/>
    </source>
</evidence>
<feature type="disulfide bond" evidence="16">
    <location>
        <begin position="395"/>
        <end position="424"/>
    </location>
</feature>
<dbReference type="SUPFAM" id="SSF50494">
    <property type="entry name" value="Trypsin-like serine proteases"/>
    <property type="match status" value="1"/>
</dbReference>
<evidence type="ECO:0000256" key="4">
    <source>
        <dbReference type="ARBA" id="ARBA00022588"/>
    </source>
</evidence>
<feature type="disulfide bond" evidence="16">
    <location>
        <begin position="365"/>
        <end position="406"/>
    </location>
</feature>
<dbReference type="AlphaFoldDB" id="H3D0U6"/>
<feature type="disulfide bond" evidence="16">
    <location>
        <begin position="141"/>
        <end position="155"/>
    </location>
</feature>
<dbReference type="InterPro" id="IPR001881">
    <property type="entry name" value="EGF-like_Ca-bd_dom"/>
</dbReference>
<evidence type="ECO:0000256" key="16">
    <source>
        <dbReference type="PIRSR" id="PIRSR001155-2"/>
    </source>
</evidence>
<keyword evidence="11" id="KW-0720">Serine protease</keyword>
<keyword evidence="9" id="KW-0677">Repeat</keyword>
<feature type="binding site" evidence="18">
    <location>
        <position position="121"/>
    </location>
    <ligand>
        <name>Ca(2+)</name>
        <dbReference type="ChEBI" id="CHEBI:29108"/>
        <label>1</label>
    </ligand>
</feature>
<dbReference type="InterPro" id="IPR049883">
    <property type="entry name" value="NOTCH1_EGF-like"/>
</dbReference>
<evidence type="ECO:0000256" key="1">
    <source>
        <dbReference type="ARBA" id="ARBA00004613"/>
    </source>
</evidence>
<evidence type="ECO:0000256" key="19">
    <source>
        <dbReference type="PROSITE-ProRule" id="PRU00059"/>
    </source>
</evidence>
<evidence type="ECO:0000256" key="5">
    <source>
        <dbReference type="ARBA" id="ARBA00022659"/>
    </source>
</evidence>
<keyword evidence="6" id="KW-0645">Protease</keyword>
<evidence type="ECO:0000256" key="14">
    <source>
        <dbReference type="ARBA" id="ARBA00023278"/>
    </source>
</evidence>
<dbReference type="InterPro" id="IPR024175">
    <property type="entry name" value="Pept_S1A_C1r/C1S/mannan-bd"/>
</dbReference>
<dbReference type="PROSITE" id="PS01186">
    <property type="entry name" value="EGF_2"/>
    <property type="match status" value="1"/>
</dbReference>
<dbReference type="Pfam" id="PF00089">
    <property type="entry name" value="Trypsin"/>
    <property type="match status" value="1"/>
</dbReference>
<accession>H3D0U6</accession>
<dbReference type="PIRSF" id="PIRSF001155">
    <property type="entry name" value="C1r_C1s_MASP"/>
    <property type="match status" value="1"/>
</dbReference>
<evidence type="ECO:0000256" key="9">
    <source>
        <dbReference type="ARBA" id="ARBA00022737"/>
    </source>
</evidence>
<evidence type="ECO:0000256" key="10">
    <source>
        <dbReference type="ARBA" id="ARBA00022801"/>
    </source>
</evidence>
<comment type="caution">
    <text evidence="20">Lacks conserved residue(s) required for the propagation of feature annotation.</text>
</comment>
<feature type="disulfide bond" evidence="16">
    <location>
        <begin position="151"/>
        <end position="164"/>
    </location>
</feature>
<dbReference type="Pfam" id="PF00084">
    <property type="entry name" value="Sushi"/>
    <property type="match status" value="1"/>
</dbReference>
<dbReference type="FunFam" id="2.60.120.290:FF:000006">
    <property type="entry name" value="Mannan-binding lectin serine protease 1"/>
    <property type="match status" value="1"/>
</dbReference>
<feature type="binding site" evidence="18">
    <location>
        <position position="233"/>
    </location>
    <ligand>
        <name>Ca(2+)</name>
        <dbReference type="ChEBI" id="CHEBI:29108"/>
        <label>3</label>
    </ligand>
</feature>
<dbReference type="SMART" id="SM00020">
    <property type="entry name" value="Tryp_SPc"/>
    <property type="match status" value="1"/>
</dbReference>
<comment type="PTM">
    <text evidence="17">The iron and 2-oxoglutarate dependent 3-hydroxylation of aspartate and asparagine is (R) stereospecific within EGF domains.</text>
</comment>
<keyword evidence="13 16" id="KW-1015">Disulfide bond</keyword>
<keyword evidence="3" id="KW-0245">EGF-like domain</keyword>
<dbReference type="SUPFAM" id="SSF57535">
    <property type="entry name" value="Complement control module/SCR domain"/>
    <property type="match status" value="2"/>
</dbReference>
<feature type="binding site" evidence="18">
    <location>
        <position position="157"/>
    </location>
    <ligand>
        <name>Ca(2+)</name>
        <dbReference type="ChEBI" id="CHEBI:29108"/>
        <label>2</label>
    </ligand>
</feature>
<reference evidence="24" key="2">
    <citation type="submission" date="2025-08" db="UniProtKB">
        <authorList>
            <consortium name="Ensembl"/>
        </authorList>
    </citation>
    <scope>IDENTIFICATION</scope>
</reference>
<dbReference type="Ensembl" id="ENSTNIT00000014328.1">
    <property type="protein sequence ID" value="ENSTNIP00000014132.1"/>
    <property type="gene ID" value="ENSTNIG00000011197.1"/>
</dbReference>
<keyword evidence="2" id="KW-0964">Secreted</keyword>
<dbReference type="GO" id="GO:0005615">
    <property type="term" value="C:extracellular space"/>
    <property type="evidence" value="ECO:0007669"/>
    <property type="project" value="TreeGrafter"/>
</dbReference>
<evidence type="ECO:0000256" key="6">
    <source>
        <dbReference type="ARBA" id="ARBA00022670"/>
    </source>
</evidence>
<feature type="disulfide bond" evidence="16">
    <location>
        <begin position="327"/>
        <end position="360"/>
    </location>
</feature>
<dbReference type="CDD" id="cd00190">
    <property type="entry name" value="Tryp_SPc"/>
    <property type="match status" value="1"/>
</dbReference>
<keyword evidence="4" id="KW-0399">Innate immunity</keyword>
<dbReference type="PROSITE" id="PS01180">
    <property type="entry name" value="CUB"/>
    <property type="match status" value="2"/>
</dbReference>
<evidence type="ECO:0000256" key="12">
    <source>
        <dbReference type="ARBA" id="ARBA00022859"/>
    </source>
</evidence>
<dbReference type="InterPro" id="IPR035976">
    <property type="entry name" value="Sushi/SCR/CCP_sf"/>
</dbReference>
<evidence type="ECO:0000259" key="21">
    <source>
        <dbReference type="PROSITE" id="PS01180"/>
    </source>
</evidence>
<dbReference type="CDD" id="cd00041">
    <property type="entry name" value="CUB"/>
    <property type="match status" value="2"/>
</dbReference>
<organism evidence="24 25">
    <name type="scientific">Tetraodon nigroviridis</name>
    <name type="common">Spotted green pufferfish</name>
    <name type="synonym">Chelonodon nigroviridis</name>
    <dbReference type="NCBI Taxonomy" id="99883"/>
    <lineage>
        <taxon>Eukaryota</taxon>
        <taxon>Metazoa</taxon>
        <taxon>Chordata</taxon>
        <taxon>Craniata</taxon>
        <taxon>Vertebrata</taxon>
        <taxon>Euteleostomi</taxon>
        <taxon>Actinopterygii</taxon>
        <taxon>Neopterygii</taxon>
        <taxon>Teleostei</taxon>
        <taxon>Neoteleostei</taxon>
        <taxon>Acanthomorphata</taxon>
        <taxon>Eupercaria</taxon>
        <taxon>Tetraodontiformes</taxon>
        <taxon>Tetradontoidea</taxon>
        <taxon>Tetraodontidae</taxon>
        <taxon>Tetraodon</taxon>
    </lineage>
</organism>
<evidence type="ECO:0000256" key="17">
    <source>
        <dbReference type="PIRSR" id="PIRSR001155-3"/>
    </source>
</evidence>
<feature type="binding site" evidence="18">
    <location>
        <position position="161"/>
    </location>
    <ligand>
        <name>Ca(2+)</name>
        <dbReference type="ChEBI" id="CHEBI:29108"/>
        <label>2</label>
    </ligand>
</feature>
<dbReference type="PRINTS" id="PR00722">
    <property type="entry name" value="CHYMOTRYPSIN"/>
</dbReference>
<dbReference type="GO" id="GO:0006508">
    <property type="term" value="P:proteolysis"/>
    <property type="evidence" value="ECO:0007669"/>
    <property type="project" value="UniProtKB-KW"/>
</dbReference>
<feature type="domain" description="Peptidase S1" evidence="22">
    <location>
        <begin position="442"/>
        <end position="714"/>
    </location>
</feature>
<dbReference type="Pfam" id="PF07645">
    <property type="entry name" value="EGF_CA"/>
    <property type="match status" value="1"/>
</dbReference>
<sequence>VSRNWLLFSAFHPPSAWLFPPSSLENGSLQSPNFPDPYPRETRLRWNLSVPAGFRLRLYFSHFHLEPSYLCEYDSVKVEAEGEVLALFCGKEDTDTESVPGQQVIGSPGNALSLLFTSDFSDEERYSGFQAHYSAVDVDECSERADEDLSCDHHCHNYLGGFYCSCRYGYLLHSDKRTCRVECSDGVFTERSGVLSSVDFPSPYPKSSECVYRIQVEPGLRLRLQFDARFDVEDHPDVSCPYDHVMIKAGTRTFGPFCGNRSPGEIQTDTNAATVSFHSDNSGENLGWKITYTSTEVRCEVLQAPPHALLQPVQSEYSVGDQVVYSCEPGHRLLKDGRVLSRYQLHCQADGSWSDGPPRCHAADCGSPALVPGADVVFGSHDNSTLLGSTLSYVCREDGSNSSYRCGPSGSWVSPELGTGLPSCLPACGRPSRPLPALMKRIVGGRSAEPGLFPWQVLLSVEDLSRVPKDRWFGSGALLSESWVLTAAHVLRSQRRDASVVPVAPQDVKVFLGLHDAGDKRWATNRSVERIVLHPNFQADSYDSDIALLRLSQGAELSELIQPVCLPRLRPQDAWRWPLPNSLGVVAGWGISSPNGSSPGSPSSLSSDPGLTSDLLQYVKLPVVSQDECESSYASRSARYNITANMFCAGFLEGGRDTCLGDSGGAFVMEDGASRWAVFGLVSWGGPGACGSQGLYGVYTRVAAYVEWILEQVHTGPR</sequence>
<protein>
    <submittedName>
        <fullName evidence="24">MBL associated serine protease 1</fullName>
    </submittedName>
</protein>